<proteinExistence type="predicted"/>
<dbReference type="PRINTS" id="PR00344">
    <property type="entry name" value="BCTRLSENSOR"/>
</dbReference>
<dbReference type="PROSITE" id="PS50885">
    <property type="entry name" value="HAMP"/>
    <property type="match status" value="1"/>
</dbReference>
<evidence type="ECO:0000256" key="7">
    <source>
        <dbReference type="ARBA" id="ARBA00022777"/>
    </source>
</evidence>
<evidence type="ECO:0000256" key="3">
    <source>
        <dbReference type="ARBA" id="ARBA00012438"/>
    </source>
</evidence>
<dbReference type="SUPFAM" id="SSF55781">
    <property type="entry name" value="GAF domain-like"/>
    <property type="match status" value="1"/>
</dbReference>
<dbReference type="SMART" id="SM00065">
    <property type="entry name" value="GAF"/>
    <property type="match status" value="1"/>
</dbReference>
<dbReference type="CDD" id="cd00082">
    <property type="entry name" value="HisKA"/>
    <property type="match status" value="1"/>
</dbReference>
<keyword evidence="8" id="KW-0067">ATP-binding</keyword>
<sequence length="697" mass="76246">MRRIRDWSIRARFVLAFGGILILFVAFTSIGLIASRAIRQGLSTIHEETVLDLEHAVNLKLSRDQLMLAMKNYMVAGGLKERMQVERYAAHFEAAFRSLAATPSQGAEERQAIEALRGTASRIEARSQEVLAAPDPLTHRDTRAMIEGLIRMSDHAEPLLQRLQEIHLSKIKTLAQRASGLSRQAETTTLAAVLLGAVGAVALSSLFSGWLSRPIRAIAQGSRRLAEGNLSQRVDVNTGGELGEAAVAFNAMAERLETSTIEKKTLYDAAAQRAERIAAINRLITVISSSLDLDAVYNAFAEELKPFLPFTRMGIIVPETPGKRLRVLQLAADQPGTAKVGKVWSSQKGTGIEWVMTHRQPHIESDLAETRLFVEDEIVLSEGMRSTARLPLIVKGEVVGAFFLDDVVPGRYTEGDLDLLVPLGEQLAIAIENARLHDELERKVEERTMALQQTQAQLIQSGKLAAVGTLAAGVAHELNQPLMVIRGYAQELLADERVACEEIREDLRRIEAQTTRMAAIINHLRDFSRQSRGKREVTDLNRVVTDALTFLAQQLKTKNIAVVQELLPALPPVWADPMQIEQVFLNLVTNARDAMEEDGAGTITIRTELAAGGRVGLSVTDTGPGIPSDLQTRIFDPFFTTKEVGKGTGLGLSICHGIVEEHGGALTMESPTSDGRGARFSIALPCSLRDDNQGDRV</sequence>
<dbReference type="Gene3D" id="1.10.287.130">
    <property type="match status" value="1"/>
</dbReference>
<dbReference type="InterPro" id="IPR005467">
    <property type="entry name" value="His_kinase_dom"/>
</dbReference>
<dbReference type="Proteomes" id="UP001197609">
    <property type="component" value="Unassembled WGS sequence"/>
</dbReference>
<dbReference type="SUPFAM" id="SSF47384">
    <property type="entry name" value="Homodimeric domain of signal transducing histidine kinase"/>
    <property type="match status" value="1"/>
</dbReference>
<dbReference type="GO" id="GO:0016020">
    <property type="term" value="C:membrane"/>
    <property type="evidence" value="ECO:0007669"/>
    <property type="project" value="UniProtKB-SubCell"/>
</dbReference>
<dbReference type="InterPro" id="IPR036097">
    <property type="entry name" value="HisK_dim/P_sf"/>
</dbReference>
<feature type="domain" description="Histidine kinase" evidence="11">
    <location>
        <begin position="473"/>
        <end position="688"/>
    </location>
</feature>
<dbReference type="Pfam" id="PF00672">
    <property type="entry name" value="HAMP"/>
    <property type="match status" value="1"/>
</dbReference>
<accession>A0AAJ1AGW2</accession>
<dbReference type="SMART" id="SM00304">
    <property type="entry name" value="HAMP"/>
    <property type="match status" value="1"/>
</dbReference>
<dbReference type="SUPFAM" id="SSF158472">
    <property type="entry name" value="HAMP domain-like"/>
    <property type="match status" value="1"/>
</dbReference>
<feature type="domain" description="HAMP" evidence="12">
    <location>
        <begin position="209"/>
        <end position="261"/>
    </location>
</feature>
<keyword evidence="7" id="KW-0418">Kinase</keyword>
<dbReference type="InterPro" id="IPR036890">
    <property type="entry name" value="HATPase_C_sf"/>
</dbReference>
<dbReference type="InterPro" id="IPR004358">
    <property type="entry name" value="Sig_transdc_His_kin-like_C"/>
</dbReference>
<keyword evidence="9" id="KW-0902">Two-component regulatory system</keyword>
<dbReference type="PANTHER" id="PTHR43065">
    <property type="entry name" value="SENSOR HISTIDINE KINASE"/>
    <property type="match status" value="1"/>
</dbReference>
<dbReference type="Gene3D" id="6.10.340.10">
    <property type="match status" value="1"/>
</dbReference>
<dbReference type="InterPro" id="IPR029016">
    <property type="entry name" value="GAF-like_dom_sf"/>
</dbReference>
<comment type="subcellular location">
    <subcellularLocation>
        <location evidence="2">Membrane</location>
    </subcellularLocation>
</comment>
<evidence type="ECO:0000256" key="4">
    <source>
        <dbReference type="ARBA" id="ARBA00022553"/>
    </source>
</evidence>
<evidence type="ECO:0000313" key="13">
    <source>
        <dbReference type="EMBL" id="MBZ0158798.1"/>
    </source>
</evidence>
<dbReference type="Pfam" id="PF00512">
    <property type="entry name" value="HisKA"/>
    <property type="match status" value="1"/>
</dbReference>
<evidence type="ECO:0000259" key="12">
    <source>
        <dbReference type="PROSITE" id="PS50885"/>
    </source>
</evidence>
<dbReference type="SMART" id="SM00388">
    <property type="entry name" value="HisKA"/>
    <property type="match status" value="1"/>
</dbReference>
<dbReference type="PROSITE" id="PS50109">
    <property type="entry name" value="HIS_KIN"/>
    <property type="match status" value="1"/>
</dbReference>
<dbReference type="EMBL" id="JAIOIU010000018">
    <property type="protein sequence ID" value="MBZ0158798.1"/>
    <property type="molecule type" value="Genomic_DNA"/>
</dbReference>
<gene>
    <name evidence="13" type="ORF">K8G79_01400</name>
</gene>
<dbReference type="Pfam" id="PF02518">
    <property type="entry name" value="HATPase_c"/>
    <property type="match status" value="1"/>
</dbReference>
<evidence type="ECO:0000256" key="10">
    <source>
        <dbReference type="SAM" id="Phobius"/>
    </source>
</evidence>
<dbReference type="Gene3D" id="3.30.450.40">
    <property type="match status" value="1"/>
</dbReference>
<keyword evidence="6" id="KW-0547">Nucleotide-binding</keyword>
<dbReference type="Pfam" id="PF13185">
    <property type="entry name" value="GAF_2"/>
    <property type="match status" value="1"/>
</dbReference>
<evidence type="ECO:0000313" key="14">
    <source>
        <dbReference type="Proteomes" id="UP001197609"/>
    </source>
</evidence>
<dbReference type="EC" id="2.7.13.3" evidence="3"/>
<evidence type="ECO:0000256" key="5">
    <source>
        <dbReference type="ARBA" id="ARBA00022679"/>
    </source>
</evidence>
<comment type="catalytic activity">
    <reaction evidence="1">
        <text>ATP + protein L-histidine = ADP + protein N-phospho-L-histidine.</text>
        <dbReference type="EC" id="2.7.13.3"/>
    </reaction>
</comment>
<evidence type="ECO:0000256" key="8">
    <source>
        <dbReference type="ARBA" id="ARBA00022840"/>
    </source>
</evidence>
<evidence type="ECO:0000256" key="2">
    <source>
        <dbReference type="ARBA" id="ARBA00004370"/>
    </source>
</evidence>
<dbReference type="GO" id="GO:0000155">
    <property type="term" value="F:phosphorelay sensor kinase activity"/>
    <property type="evidence" value="ECO:0007669"/>
    <property type="project" value="InterPro"/>
</dbReference>
<keyword evidence="5" id="KW-0808">Transferase</keyword>
<evidence type="ECO:0000256" key="6">
    <source>
        <dbReference type="ARBA" id="ARBA00022741"/>
    </source>
</evidence>
<dbReference type="InterPro" id="IPR003661">
    <property type="entry name" value="HisK_dim/P_dom"/>
</dbReference>
<reference evidence="13 14" key="1">
    <citation type="journal article" date="2021" name="bioRxiv">
        <title>Unraveling nitrogen, sulfur and carbon metabolic pathways and microbial community transcriptional responses to substrate deprivation and toxicity stresses in a bioreactor mimicking anoxic brackish coastal sediment conditions.</title>
        <authorList>
            <person name="Martins P.D."/>
            <person name="Echeveste M.J."/>
            <person name="Arshad A."/>
            <person name="Kurth J."/>
            <person name="Ouboter H."/>
            <person name="Jetten M.S.M."/>
            <person name="Welte C.U."/>
        </authorList>
    </citation>
    <scope>NUCLEOTIDE SEQUENCE [LARGE SCALE GENOMIC DNA]</scope>
    <source>
        <strain evidence="13">MAG_38</strain>
    </source>
</reference>
<dbReference type="CDD" id="cd06225">
    <property type="entry name" value="HAMP"/>
    <property type="match status" value="1"/>
</dbReference>
<dbReference type="AlphaFoldDB" id="A0AAJ1AGW2"/>
<dbReference type="Gene3D" id="3.30.565.10">
    <property type="entry name" value="Histidine kinase-like ATPase, C-terminal domain"/>
    <property type="match status" value="1"/>
</dbReference>
<dbReference type="GO" id="GO:0005524">
    <property type="term" value="F:ATP binding"/>
    <property type="evidence" value="ECO:0007669"/>
    <property type="project" value="UniProtKB-KW"/>
</dbReference>
<dbReference type="InterPro" id="IPR003660">
    <property type="entry name" value="HAMP_dom"/>
</dbReference>
<feature type="transmembrane region" description="Helical" evidence="10">
    <location>
        <begin position="12"/>
        <end position="34"/>
    </location>
</feature>
<comment type="caution">
    <text evidence="13">The sequence shown here is derived from an EMBL/GenBank/DDBJ whole genome shotgun (WGS) entry which is preliminary data.</text>
</comment>
<protein>
    <recommendedName>
        <fullName evidence="3">histidine kinase</fullName>
        <ecNumber evidence="3">2.7.13.3</ecNumber>
    </recommendedName>
</protein>
<keyword evidence="10" id="KW-0472">Membrane</keyword>
<dbReference type="InterPro" id="IPR003594">
    <property type="entry name" value="HATPase_dom"/>
</dbReference>
<keyword evidence="10" id="KW-0812">Transmembrane</keyword>
<dbReference type="InterPro" id="IPR003018">
    <property type="entry name" value="GAF"/>
</dbReference>
<name>A0AAJ1AGW2_9BACT</name>
<dbReference type="SMART" id="SM00387">
    <property type="entry name" value="HATPase_c"/>
    <property type="match status" value="1"/>
</dbReference>
<dbReference type="SUPFAM" id="SSF55874">
    <property type="entry name" value="ATPase domain of HSP90 chaperone/DNA topoisomerase II/histidine kinase"/>
    <property type="match status" value="1"/>
</dbReference>
<organism evidence="13 14">
    <name type="scientific">Candidatus Methylomirabilis tolerans</name>
    <dbReference type="NCBI Taxonomy" id="3123416"/>
    <lineage>
        <taxon>Bacteria</taxon>
        <taxon>Candidatus Methylomirabilota</taxon>
        <taxon>Candidatus Methylomirabilia</taxon>
        <taxon>Candidatus Methylomirabilales</taxon>
        <taxon>Candidatus Methylomirabilaceae</taxon>
        <taxon>Candidatus Methylomirabilis</taxon>
    </lineage>
</organism>
<evidence type="ECO:0000259" key="11">
    <source>
        <dbReference type="PROSITE" id="PS50109"/>
    </source>
</evidence>
<keyword evidence="4" id="KW-0597">Phosphoprotein</keyword>
<keyword evidence="10" id="KW-1133">Transmembrane helix</keyword>
<evidence type="ECO:0000256" key="1">
    <source>
        <dbReference type="ARBA" id="ARBA00000085"/>
    </source>
</evidence>
<dbReference type="PANTHER" id="PTHR43065:SF46">
    <property type="entry name" value="C4-DICARBOXYLATE TRANSPORT SENSOR PROTEIN DCTB"/>
    <property type="match status" value="1"/>
</dbReference>
<evidence type="ECO:0000256" key="9">
    <source>
        <dbReference type="ARBA" id="ARBA00023012"/>
    </source>
</evidence>